<protein>
    <submittedName>
        <fullName evidence="2">Uncharacterized protein</fullName>
    </submittedName>
</protein>
<feature type="compositionally biased region" description="Basic and acidic residues" evidence="1">
    <location>
        <begin position="1"/>
        <end position="16"/>
    </location>
</feature>
<dbReference type="AlphaFoldDB" id="A0A1D7QX42"/>
<dbReference type="EMBL" id="CP012502">
    <property type="protein sequence ID" value="AOM83581.1"/>
    <property type="molecule type" value="Genomic_DNA"/>
</dbReference>
<evidence type="ECO:0000313" key="3">
    <source>
        <dbReference type="Proteomes" id="UP000094463"/>
    </source>
</evidence>
<sequence>MIDDQNRWGDEQRPTIDEQEPTFDDQIPSRIKTRPVHESVQQMQPIFSRFGYQCIGNGS</sequence>
<dbReference type="Proteomes" id="UP000094463">
    <property type="component" value="Chromosome"/>
</dbReference>
<proteinExistence type="predicted"/>
<keyword evidence="3" id="KW-1185">Reference proteome</keyword>
<dbReference type="KEGG" id="bbev:BBEV_2223"/>
<feature type="region of interest" description="Disordered" evidence="1">
    <location>
        <begin position="1"/>
        <end position="24"/>
    </location>
</feature>
<evidence type="ECO:0000313" key="2">
    <source>
        <dbReference type="EMBL" id="AOM83581.1"/>
    </source>
</evidence>
<organism evidence="2 3">
    <name type="scientific">Salisediminibacterium beveridgei</name>
    <dbReference type="NCBI Taxonomy" id="632773"/>
    <lineage>
        <taxon>Bacteria</taxon>
        <taxon>Bacillati</taxon>
        <taxon>Bacillota</taxon>
        <taxon>Bacilli</taxon>
        <taxon>Bacillales</taxon>
        <taxon>Bacillaceae</taxon>
        <taxon>Salisediminibacterium</taxon>
    </lineage>
</organism>
<evidence type="ECO:0000256" key="1">
    <source>
        <dbReference type="SAM" id="MobiDB-lite"/>
    </source>
</evidence>
<accession>A0A1D7QX42</accession>
<reference evidence="2 3" key="1">
    <citation type="submission" date="2015-08" db="EMBL/GenBank/DDBJ databases">
        <title>The complete genome sequence of Bacillus beveridgei MLTeJB.</title>
        <authorList>
            <person name="Hanson T.E."/>
            <person name="Mesa C."/>
            <person name="Basesman S.M."/>
            <person name="Oremland R.S."/>
        </authorList>
    </citation>
    <scope>NUCLEOTIDE SEQUENCE [LARGE SCALE GENOMIC DNA]</scope>
    <source>
        <strain evidence="2 3">MLTeJB</strain>
    </source>
</reference>
<dbReference type="RefSeq" id="WP_069365548.1">
    <property type="nucleotide sequence ID" value="NZ_CP012502.1"/>
</dbReference>
<gene>
    <name evidence="2" type="ORF">BBEV_2223</name>
</gene>
<name>A0A1D7QX42_9BACI</name>